<dbReference type="InterPro" id="IPR013120">
    <property type="entry name" value="FAR_NAD-bd"/>
</dbReference>
<dbReference type="Pfam" id="PF00668">
    <property type="entry name" value="Condensation"/>
    <property type="match status" value="1"/>
</dbReference>
<dbReference type="InterPro" id="IPR045851">
    <property type="entry name" value="AMP-bd_C_sf"/>
</dbReference>
<dbReference type="InterPro" id="IPR041464">
    <property type="entry name" value="TubC_N"/>
</dbReference>
<evidence type="ECO:0000256" key="2">
    <source>
        <dbReference type="ARBA" id="ARBA00022553"/>
    </source>
</evidence>
<dbReference type="SUPFAM" id="SSF47336">
    <property type="entry name" value="ACP-like"/>
    <property type="match status" value="1"/>
</dbReference>
<reference evidence="5 6" key="1">
    <citation type="submission" date="2019-08" db="EMBL/GenBank/DDBJ databases">
        <title>Five species of Acinetobacter isolated from floral nectar and animal pollinators.</title>
        <authorList>
            <person name="Hendry T.A."/>
        </authorList>
    </citation>
    <scope>NUCLEOTIDE SEQUENCE [LARGE SCALE GENOMIC DNA]</scope>
    <source>
        <strain evidence="5 6">MD18.27</strain>
    </source>
</reference>
<dbReference type="Proteomes" id="UP001339883">
    <property type="component" value="Unassembled WGS sequence"/>
</dbReference>
<dbReference type="InterPro" id="IPR020845">
    <property type="entry name" value="AMP-binding_CS"/>
</dbReference>
<comment type="caution">
    <text evidence="5">The sequence shown here is derived from an EMBL/GenBank/DDBJ whole genome shotgun (WGS) entry which is preliminary data.</text>
</comment>
<dbReference type="Gene3D" id="2.30.38.10">
    <property type="entry name" value="Luciferase, Domain 3"/>
    <property type="match status" value="1"/>
</dbReference>
<feature type="domain" description="Carrier" evidence="4">
    <location>
        <begin position="1000"/>
        <end position="1075"/>
    </location>
</feature>
<dbReference type="Gene3D" id="3.30.559.10">
    <property type="entry name" value="Chloramphenicol acetyltransferase-like domain"/>
    <property type="match status" value="1"/>
</dbReference>
<dbReference type="EMBL" id="VTDN01000017">
    <property type="protein sequence ID" value="MEB5477843.1"/>
    <property type="molecule type" value="Genomic_DNA"/>
</dbReference>
<dbReference type="InterPro" id="IPR000873">
    <property type="entry name" value="AMP-dep_synth/lig_dom"/>
</dbReference>
<dbReference type="Gene3D" id="1.10.1200.10">
    <property type="entry name" value="ACP-like"/>
    <property type="match status" value="1"/>
</dbReference>
<dbReference type="RefSeq" id="WP_325776226.1">
    <property type="nucleotide sequence ID" value="NZ_VTDN01000017.1"/>
</dbReference>
<dbReference type="Pfam" id="PF07993">
    <property type="entry name" value="NAD_binding_4"/>
    <property type="match status" value="1"/>
</dbReference>
<keyword evidence="1" id="KW-0596">Phosphopantetheine</keyword>
<name>A0ABU6DYA5_9GAMM</name>
<organism evidence="5 6">
    <name type="scientific">Acinetobacter pollinis</name>
    <dbReference type="NCBI Taxonomy" id="2605270"/>
    <lineage>
        <taxon>Bacteria</taxon>
        <taxon>Pseudomonadati</taxon>
        <taxon>Pseudomonadota</taxon>
        <taxon>Gammaproteobacteria</taxon>
        <taxon>Moraxellales</taxon>
        <taxon>Moraxellaceae</taxon>
        <taxon>Acinetobacter</taxon>
    </lineage>
</organism>
<evidence type="ECO:0000259" key="4">
    <source>
        <dbReference type="PROSITE" id="PS50075"/>
    </source>
</evidence>
<gene>
    <name evidence="5" type="ORF">I2F25_12490</name>
</gene>
<dbReference type="InterPro" id="IPR001242">
    <property type="entry name" value="Condensation_dom"/>
</dbReference>
<dbReference type="Gene3D" id="1.10.10.1830">
    <property type="entry name" value="Non-ribosomal peptide synthase, adenylation domain"/>
    <property type="match status" value="1"/>
</dbReference>
<dbReference type="InterPro" id="IPR036736">
    <property type="entry name" value="ACP-like_sf"/>
</dbReference>
<dbReference type="Gene3D" id="3.30.559.30">
    <property type="entry name" value="Nonribosomal peptide synthetase, condensation domain"/>
    <property type="match status" value="1"/>
</dbReference>
<dbReference type="PANTHER" id="PTHR44845">
    <property type="entry name" value="CARRIER DOMAIN-CONTAINING PROTEIN"/>
    <property type="match status" value="1"/>
</dbReference>
<dbReference type="InterPro" id="IPR036291">
    <property type="entry name" value="NAD(P)-bd_dom_sf"/>
</dbReference>
<dbReference type="Pfam" id="PF00501">
    <property type="entry name" value="AMP-binding"/>
    <property type="match status" value="1"/>
</dbReference>
<sequence length="1455" mass="166624">MNNKIESLIIDYSKKGIRLWVDKNKLFYSLKNENENENEIIKNLKENKSEIISFLNANDCNEIAYPVSYEQRSLWFLDKMYNTGSTYNLFSVIEIFDNINLEKLSNSILYVLSRHEILRTTYFMQFGSLWQKVLPIDSIESLSSIIPEYIGEIHDEDFQNKLDIIANKEFSLEIGPVINFKILHRIINGLDKYYFVVCIHHIVADFNSLKILQREITEHYFGNQLSQVKSYFDTIKTQSEIHKEAIDLQTTKLQRIPEIPNLGWSKRISRENDYISLSWDISSKAIDKIRKITEDNNVTTFSVIFSLYIISIAKLSQQSEILINLATTLTNTTNKDVVGNFSNLVPFIVNLDLNDTYIDIIKNIFNQIVISKSVRNLPFPLLIEKLGFSNVNLKSPLTPLTFAWHSSSTTSEFQIGKVHTSSRQVGSSGDLMLTARDIDGKIDLKFCANEEIISYDKLNTLKEIFLECINSNFNSRPSINNINLKYEDTKEATLIHNQNNCFFENLRMYSDIQPNKIAVRVSQQDITYYDLFKQVKSISEKLNSLGISVGDRVAVNIPKNIKLIPLILGIIFSGATYVPIDTSLPIDRLKIICYESKVKLVISDNDSLKLQGIQKRTVDFLYRDNLSQTSKIIHDFGETTAYIIYTSGSTGIPKGVPITYKALNIFLKTLQLQLQLKESTRFLSISSISFDASIAEIFLPLYCGSTLILANQEDVRNPEKINYLIEKEKINALQATPTTWKSLIKRYPDKIWDIEAYSMGEALETFLAQKLNRKVNSLWNLYGPTEATVYVSADKFDPLNTIQNSSPFIPIKNTLEYSHLYILDENRKPITALGVIGDLYIVSPQISPGYLNSSNDSFVSLKIYDNKEPVPAYRTGDLAKYSSENFIDIIGRDDSQIKINGYRIEIGEIEALINKFPNVVNSTVISLDKRNLYVALLGNEVNIKNLREYLFNNLPSYMVPIEYYILNEWPTNNSGKIDKIAIKHIIENLKSENMAISEGSDLNPIESKLLDILSDILRFNIYDIHSNIFSMGLDSLHSVSFKMKILKYFSVDLSMDEIYSYPTISSLASLIHLKFKNEETYVTSSFESDLDLPHIDIPEISTKVIKNVLLTGATGYLGSRILRELLNNNKIIIYCLIRAADYSHAKERLLSQLKDINIDNVRIINGSLGIQNFGMNYSEYIKLSEKIDSVIHCAAIVNFALPYSIMRENVIATKQIIEFCSFSKLKFFNFISTYSVLNPELQNILEVPVSDDHKFLNFGYARSKWVCEQLLLKAIAKGIPCKIYRPSRIISEKDHDNLNLKDFYSIVIAGSIISGYAPSQVGADNFVNVSTVARIISEESVDNQYTKTIFNLCSSQWVSWDHIISLIEKVSQKSFLRLPYLDWVKSVNELTKEHSTLYTFKEIYPFLFGMANELRLVFNQHHPFIEVSSKENLDIKFDQNLISSHYKQITKYHSI</sequence>
<dbReference type="PROSITE" id="PS00455">
    <property type="entry name" value="AMP_BINDING"/>
    <property type="match status" value="1"/>
</dbReference>
<dbReference type="Pfam" id="PF00550">
    <property type="entry name" value="PP-binding"/>
    <property type="match status" value="1"/>
</dbReference>
<dbReference type="Pfam" id="PF18563">
    <property type="entry name" value="TubC_N"/>
    <property type="match status" value="1"/>
</dbReference>
<keyword evidence="2" id="KW-0597">Phosphoprotein</keyword>
<evidence type="ECO:0000256" key="3">
    <source>
        <dbReference type="ARBA" id="ARBA00022598"/>
    </source>
</evidence>
<accession>A0ABU6DYA5</accession>
<dbReference type="Gene3D" id="3.40.50.720">
    <property type="entry name" value="NAD(P)-binding Rossmann-like Domain"/>
    <property type="match status" value="1"/>
</dbReference>
<evidence type="ECO:0000313" key="6">
    <source>
        <dbReference type="Proteomes" id="UP001339883"/>
    </source>
</evidence>
<dbReference type="SUPFAM" id="SSF52777">
    <property type="entry name" value="CoA-dependent acyltransferases"/>
    <property type="match status" value="2"/>
</dbReference>
<dbReference type="PROSITE" id="PS50075">
    <property type="entry name" value="CARRIER"/>
    <property type="match status" value="1"/>
</dbReference>
<keyword evidence="3" id="KW-0436">Ligase</keyword>
<dbReference type="InterPro" id="IPR023213">
    <property type="entry name" value="CAT-like_dom_sf"/>
</dbReference>
<dbReference type="SUPFAM" id="SSF56801">
    <property type="entry name" value="Acetyl-CoA synthetase-like"/>
    <property type="match status" value="1"/>
</dbReference>
<proteinExistence type="predicted"/>
<evidence type="ECO:0000256" key="1">
    <source>
        <dbReference type="ARBA" id="ARBA00022450"/>
    </source>
</evidence>
<protein>
    <submittedName>
        <fullName evidence="5">AMP-binding protein</fullName>
    </submittedName>
</protein>
<dbReference type="Gene3D" id="3.40.50.980">
    <property type="match status" value="2"/>
</dbReference>
<dbReference type="PANTHER" id="PTHR44845:SF6">
    <property type="entry name" value="BETA-ALANINE-ACTIVATING ENZYME"/>
    <property type="match status" value="1"/>
</dbReference>
<dbReference type="InterPro" id="IPR044894">
    <property type="entry name" value="TubC_N_sf"/>
</dbReference>
<dbReference type="InterPro" id="IPR009081">
    <property type="entry name" value="PP-bd_ACP"/>
</dbReference>
<dbReference type="Gene3D" id="3.30.300.30">
    <property type="match status" value="1"/>
</dbReference>
<evidence type="ECO:0000313" key="5">
    <source>
        <dbReference type="EMBL" id="MEB5477843.1"/>
    </source>
</evidence>
<keyword evidence="6" id="KW-1185">Reference proteome</keyword>
<dbReference type="SUPFAM" id="SSF51735">
    <property type="entry name" value="NAD(P)-binding Rossmann-fold domains"/>
    <property type="match status" value="1"/>
</dbReference>